<dbReference type="Pfam" id="PF03914">
    <property type="entry name" value="CBF"/>
    <property type="match status" value="1"/>
</dbReference>
<organism evidence="9 10">
    <name type="scientific">Eeniella nana</name>
    <name type="common">Yeast</name>
    <name type="synonym">Brettanomyces nanus</name>
    <dbReference type="NCBI Taxonomy" id="13502"/>
    <lineage>
        <taxon>Eukaryota</taxon>
        <taxon>Fungi</taxon>
        <taxon>Dikarya</taxon>
        <taxon>Ascomycota</taxon>
        <taxon>Saccharomycotina</taxon>
        <taxon>Pichiomycetes</taxon>
        <taxon>Pichiales</taxon>
        <taxon>Pichiaceae</taxon>
        <taxon>Brettanomyces</taxon>
    </lineage>
</organism>
<dbReference type="Pfam" id="PF07540">
    <property type="entry name" value="NOC3p"/>
    <property type="match status" value="1"/>
</dbReference>
<evidence type="ECO:0000259" key="7">
    <source>
        <dbReference type="Pfam" id="PF03914"/>
    </source>
</evidence>
<dbReference type="KEGG" id="bnn:FOA43_000432"/>
<evidence type="ECO:0000313" key="10">
    <source>
        <dbReference type="Proteomes" id="UP000662931"/>
    </source>
</evidence>
<name>A0A875RT38_EENNA</name>
<dbReference type="PROSITE" id="PS00221">
    <property type="entry name" value="MIP"/>
    <property type="match status" value="1"/>
</dbReference>
<accession>A0A875RT38</accession>
<dbReference type="PANTHER" id="PTHR14428">
    <property type="entry name" value="NUCLEOLAR COMPLEX PROTEIN 3"/>
    <property type="match status" value="1"/>
</dbReference>
<dbReference type="PIRSF" id="PIRSF028977">
    <property type="entry name" value="Nucleolar_complex_p3"/>
    <property type="match status" value="1"/>
</dbReference>
<evidence type="ECO:0000259" key="8">
    <source>
        <dbReference type="Pfam" id="PF07540"/>
    </source>
</evidence>
<dbReference type="GO" id="GO:0003682">
    <property type="term" value="F:chromatin binding"/>
    <property type="evidence" value="ECO:0007669"/>
    <property type="project" value="TreeGrafter"/>
</dbReference>
<evidence type="ECO:0000256" key="3">
    <source>
        <dbReference type="ARBA" id="ARBA00023054"/>
    </source>
</evidence>
<comment type="function">
    <text evidence="5">Required for synthesis of 60S ribosomal subunits and the transport of pre-ribosomes from the nucleoplasm to the cytoplasm.</text>
</comment>
<feature type="domain" description="Nucleolar complex-associated protein 3 N-terminal" evidence="8">
    <location>
        <begin position="149"/>
        <end position="239"/>
    </location>
</feature>
<dbReference type="InterPro" id="IPR022357">
    <property type="entry name" value="MIP_CS"/>
</dbReference>
<dbReference type="AlphaFoldDB" id="A0A875RT38"/>
<comment type="subcellular location">
    <subcellularLocation>
        <location evidence="1 5">Nucleus</location>
        <location evidence="1 5">Nucleolus</location>
    </subcellularLocation>
</comment>
<evidence type="ECO:0000313" key="9">
    <source>
        <dbReference type="EMBL" id="QPG73127.1"/>
    </source>
</evidence>
<feature type="compositionally biased region" description="Acidic residues" evidence="6">
    <location>
        <begin position="98"/>
        <end position="115"/>
    </location>
</feature>
<evidence type="ECO:0000256" key="5">
    <source>
        <dbReference type="PIRNR" id="PIRNR028977"/>
    </source>
</evidence>
<dbReference type="InterPro" id="IPR016903">
    <property type="entry name" value="Nucleolar_cplx-assoc_3"/>
</dbReference>
<keyword evidence="4" id="KW-0539">Nucleus</keyword>
<evidence type="ECO:0000256" key="2">
    <source>
        <dbReference type="ARBA" id="ARBA00007797"/>
    </source>
</evidence>
<evidence type="ECO:0000256" key="6">
    <source>
        <dbReference type="SAM" id="MobiDB-lite"/>
    </source>
</evidence>
<dbReference type="GO" id="GO:0006270">
    <property type="term" value="P:DNA replication initiation"/>
    <property type="evidence" value="ECO:0007669"/>
    <property type="project" value="TreeGrafter"/>
</dbReference>
<dbReference type="InterPro" id="IPR011501">
    <property type="entry name" value="Noc3_N"/>
</dbReference>
<reference evidence="9" key="1">
    <citation type="submission" date="2020-10" db="EMBL/GenBank/DDBJ databases">
        <authorList>
            <person name="Roach M.J.R."/>
        </authorList>
    </citation>
    <scope>NUCLEOTIDE SEQUENCE</scope>
    <source>
        <strain evidence="9">CBS 1945</strain>
    </source>
</reference>
<dbReference type="RefSeq" id="XP_038776692.1">
    <property type="nucleotide sequence ID" value="XM_038920764.1"/>
</dbReference>
<feature type="compositionally biased region" description="Basic and acidic residues" evidence="6">
    <location>
        <begin position="116"/>
        <end position="125"/>
    </location>
</feature>
<evidence type="ECO:0000256" key="1">
    <source>
        <dbReference type="ARBA" id="ARBA00004604"/>
    </source>
</evidence>
<gene>
    <name evidence="9" type="ORF">FOA43_000432</name>
</gene>
<proteinExistence type="inferred from homology"/>
<keyword evidence="3" id="KW-0175">Coiled coil</keyword>
<keyword evidence="10" id="KW-1185">Reference proteome</keyword>
<feature type="domain" description="CCAAT-binding factor" evidence="7">
    <location>
        <begin position="496"/>
        <end position="675"/>
    </location>
</feature>
<sequence length="688" mass="80005">MGKRVKRSVELRQNKRRKQGDSQLRGSLFNKMDGELEEEDDGVVEEEEIADYEAKPRRFDDQNEDLVEGLPVRSSDGTIHRVVMKKEERKTKRLQDEEQKELEEEQEQEQEEREQEEQASKEDGKNSVFDESNDEKYKDLSAAEMVLKIKEDLADMAQSMIEDPEENVMLMSRVLTMMTSKNPIIAKLSLLSLVPVFKSISPSYRIRPLTEAERKEKMSKDVQRTRFFEQNLVSYYQKYLKFLARKASVVINSPRASNLDKQMGIVATRAACELTESLRFFNFRSDLFKLLIRRVMRKPSSESEHDAFRRCISTLEGLLVEDFESGDVSFDIVRIVCRSIRHRDFKVDESVVNIFLSLTVLSDYDPLRKEDEKEEEAKMRKKDRVYLTRKQRAQLKERKLIEKEWDQAEQKVTSQQRERFQAQILKLLLTLYLEILRGRPEKLMAPVLEGLAKYGHQVNLDLMGDFLQVLREISEDLLTNQMSGKGITGNQMRQVLLCIITSFSLVSYMPPKKVHLDLNKFVDYLYSLLPMLSQDADIEFSHKTLRLMDPLSTQLQMKPSVNVSTEAELLLRCADAIFLSSRSGSEARALAFTKRFYLDMLNFPEKTSIAILKFIDKLMSRYDEIKCLYTTEDRIQNGVYHSYADSVERANTEVAVLWENVLLEKHYNPTVSMAAKALLKRAKARNAI</sequence>
<comment type="similarity">
    <text evidence="2 5">Belongs to the CBF/MAK21 family.</text>
</comment>
<dbReference type="PANTHER" id="PTHR14428:SF5">
    <property type="entry name" value="NUCLEOLAR COMPLEX PROTEIN 3 HOMOLOG"/>
    <property type="match status" value="1"/>
</dbReference>
<dbReference type="EMBL" id="CP064812">
    <property type="protein sequence ID" value="QPG73127.1"/>
    <property type="molecule type" value="Genomic_DNA"/>
</dbReference>
<dbReference type="OrthoDB" id="10263597at2759"/>
<feature type="compositionally biased region" description="Basic and acidic residues" evidence="6">
    <location>
        <begin position="84"/>
        <end position="97"/>
    </location>
</feature>
<dbReference type="Proteomes" id="UP000662931">
    <property type="component" value="Chromosome 1"/>
</dbReference>
<feature type="compositionally biased region" description="Acidic residues" evidence="6">
    <location>
        <begin position="35"/>
        <end position="51"/>
    </location>
</feature>
<dbReference type="GeneID" id="62193833"/>
<feature type="region of interest" description="Disordered" evidence="6">
    <location>
        <begin position="1"/>
        <end position="135"/>
    </location>
</feature>
<dbReference type="GO" id="GO:0005730">
    <property type="term" value="C:nucleolus"/>
    <property type="evidence" value="ECO:0007669"/>
    <property type="project" value="UniProtKB-SubCell"/>
</dbReference>
<protein>
    <recommendedName>
        <fullName evidence="5">Nucleolar complex-associated protein 3</fullName>
    </recommendedName>
</protein>
<dbReference type="GO" id="GO:0042254">
    <property type="term" value="P:ribosome biogenesis"/>
    <property type="evidence" value="ECO:0007669"/>
    <property type="project" value="UniProtKB-KW"/>
</dbReference>
<keyword evidence="5" id="KW-0690">Ribosome biogenesis</keyword>
<feature type="compositionally biased region" description="Basic and acidic residues" evidence="6">
    <location>
        <begin position="52"/>
        <end position="61"/>
    </location>
</feature>
<dbReference type="InterPro" id="IPR005612">
    <property type="entry name" value="CCAAT-binding_factor"/>
</dbReference>
<evidence type="ECO:0000256" key="4">
    <source>
        <dbReference type="ARBA" id="ARBA00023242"/>
    </source>
</evidence>